<dbReference type="GO" id="GO:0003700">
    <property type="term" value="F:DNA-binding transcription factor activity"/>
    <property type="evidence" value="ECO:0007669"/>
    <property type="project" value="TreeGrafter"/>
</dbReference>
<dbReference type="AlphaFoldDB" id="C0GHG0"/>
<dbReference type="InterPro" id="IPR001387">
    <property type="entry name" value="Cro/C1-type_HTH"/>
</dbReference>
<evidence type="ECO:0000259" key="2">
    <source>
        <dbReference type="PROSITE" id="PS50943"/>
    </source>
</evidence>
<evidence type="ECO:0000313" key="4">
    <source>
        <dbReference type="Proteomes" id="UP000006443"/>
    </source>
</evidence>
<dbReference type="EMBL" id="ACJM01000009">
    <property type="protein sequence ID" value="EEG77166.1"/>
    <property type="molecule type" value="Genomic_DNA"/>
</dbReference>
<evidence type="ECO:0000313" key="3">
    <source>
        <dbReference type="EMBL" id="EEG77166.1"/>
    </source>
</evidence>
<evidence type="ECO:0000256" key="1">
    <source>
        <dbReference type="ARBA" id="ARBA00023125"/>
    </source>
</evidence>
<dbReference type="PROSITE" id="PS50943">
    <property type="entry name" value="HTH_CROC1"/>
    <property type="match status" value="3"/>
</dbReference>
<dbReference type="STRING" id="555088.DealDRAFT_1919"/>
<dbReference type="CDD" id="cd00093">
    <property type="entry name" value="HTH_XRE"/>
    <property type="match status" value="3"/>
</dbReference>
<dbReference type="InterPro" id="IPR010982">
    <property type="entry name" value="Lambda_DNA-bd_dom_sf"/>
</dbReference>
<dbReference type="Gene3D" id="1.10.260.40">
    <property type="entry name" value="lambda repressor-like DNA-binding domains"/>
    <property type="match status" value="3"/>
</dbReference>
<proteinExistence type="predicted"/>
<dbReference type="InterPro" id="IPR050807">
    <property type="entry name" value="TransReg_Diox_bact_type"/>
</dbReference>
<dbReference type="PANTHER" id="PTHR46797:SF1">
    <property type="entry name" value="METHYLPHOSPHONATE SYNTHASE"/>
    <property type="match status" value="1"/>
</dbReference>
<feature type="domain" description="HTH cro/C1-type" evidence="2">
    <location>
        <begin position="141"/>
        <end position="195"/>
    </location>
</feature>
<feature type="domain" description="HTH cro/C1-type" evidence="2">
    <location>
        <begin position="6"/>
        <end position="62"/>
    </location>
</feature>
<name>C0GHG0_DETAL</name>
<dbReference type="GO" id="GO:0003677">
    <property type="term" value="F:DNA binding"/>
    <property type="evidence" value="ECO:0007669"/>
    <property type="project" value="UniProtKB-KW"/>
</dbReference>
<sequence length="255" mass="28782">MLEKQLKKIRTKNKLTIEELSKACNLPLAYLKEVEEGKRELTSKALDYLLANLDLDEDIEALHFSTSGMGDKLRAMREEKGLTLEELGRHLDLSVTYLSEIELGERTPSIQTLQKISRYFNVPISLFLHTEGKLIATGKKIRMTRETKGMTQKQLANAAQISPGLVAQLETGKVQPSLKTIERISKALSVSVCYLILEQEDAEGIIAGITPELRELLFDPRVQMLIGHICTLDSEQLRLVLNFIHMLKEPALKEK</sequence>
<dbReference type="Proteomes" id="UP000006443">
    <property type="component" value="Unassembled WGS sequence"/>
</dbReference>
<dbReference type="GO" id="GO:0005829">
    <property type="term" value="C:cytosol"/>
    <property type="evidence" value="ECO:0007669"/>
    <property type="project" value="TreeGrafter"/>
</dbReference>
<keyword evidence="4" id="KW-1185">Reference proteome</keyword>
<dbReference type="OrthoDB" id="371153at2"/>
<feature type="domain" description="HTH cro/C1-type" evidence="2">
    <location>
        <begin position="73"/>
        <end position="127"/>
    </location>
</feature>
<organism evidence="3 4">
    <name type="scientific">Dethiobacter alkaliphilus AHT 1</name>
    <dbReference type="NCBI Taxonomy" id="555088"/>
    <lineage>
        <taxon>Bacteria</taxon>
        <taxon>Bacillati</taxon>
        <taxon>Bacillota</taxon>
        <taxon>Dethiobacteria</taxon>
        <taxon>Dethiobacterales</taxon>
        <taxon>Dethiobacteraceae</taxon>
        <taxon>Dethiobacter</taxon>
    </lineage>
</organism>
<comment type="caution">
    <text evidence="3">The sequence shown here is derived from an EMBL/GenBank/DDBJ whole genome shotgun (WGS) entry which is preliminary data.</text>
</comment>
<reference evidence="3 4" key="1">
    <citation type="submission" date="2009-02" db="EMBL/GenBank/DDBJ databases">
        <title>Sequencing of the draft genome and assembly of Dethiobacter alkaliphilus AHT 1.</title>
        <authorList>
            <consortium name="US DOE Joint Genome Institute (JGI-PGF)"/>
            <person name="Lucas S."/>
            <person name="Copeland A."/>
            <person name="Lapidus A."/>
            <person name="Glavina del Rio T."/>
            <person name="Dalin E."/>
            <person name="Tice H."/>
            <person name="Bruce D."/>
            <person name="Goodwin L."/>
            <person name="Pitluck S."/>
            <person name="Larimer F."/>
            <person name="Land M.L."/>
            <person name="Hauser L."/>
            <person name="Muyzer G."/>
        </authorList>
    </citation>
    <scope>NUCLEOTIDE SEQUENCE [LARGE SCALE GENOMIC DNA]</scope>
    <source>
        <strain evidence="3 4">AHT 1</strain>
    </source>
</reference>
<gene>
    <name evidence="3" type="ORF">DealDRAFT_1919</name>
</gene>
<keyword evidence="1" id="KW-0238">DNA-binding</keyword>
<dbReference type="RefSeq" id="WP_008516927.1">
    <property type="nucleotide sequence ID" value="NZ_ACJM01000009.1"/>
</dbReference>
<dbReference type="eggNOG" id="COG1396">
    <property type="taxonomic scope" value="Bacteria"/>
</dbReference>
<accession>C0GHG0</accession>
<dbReference type="SMART" id="SM00530">
    <property type="entry name" value="HTH_XRE"/>
    <property type="match status" value="3"/>
</dbReference>
<dbReference type="PANTHER" id="PTHR46797">
    <property type="entry name" value="HTH-TYPE TRANSCRIPTIONAL REGULATOR"/>
    <property type="match status" value="1"/>
</dbReference>
<protein>
    <submittedName>
        <fullName evidence="3">Transcriptional regulator, XRE family</fullName>
    </submittedName>
</protein>
<dbReference type="SUPFAM" id="SSF47413">
    <property type="entry name" value="lambda repressor-like DNA-binding domains"/>
    <property type="match status" value="3"/>
</dbReference>
<dbReference type="Pfam" id="PF01381">
    <property type="entry name" value="HTH_3"/>
    <property type="match status" value="3"/>
</dbReference>